<dbReference type="InterPro" id="IPR014922">
    <property type="entry name" value="YdhG-like"/>
</dbReference>
<dbReference type="Gene3D" id="3.90.1150.200">
    <property type="match status" value="1"/>
</dbReference>
<protein>
    <submittedName>
        <fullName evidence="2">Uncharacterized conserved protein YdhG, YjbR/CyaY-like superfamily, DUF1801 family</fullName>
    </submittedName>
</protein>
<organism evidence="2 3">
    <name type="scientific">Puniceibacterium sediminis</name>
    <dbReference type="NCBI Taxonomy" id="1608407"/>
    <lineage>
        <taxon>Bacteria</taxon>
        <taxon>Pseudomonadati</taxon>
        <taxon>Pseudomonadota</taxon>
        <taxon>Alphaproteobacteria</taxon>
        <taxon>Rhodobacterales</taxon>
        <taxon>Paracoccaceae</taxon>
        <taxon>Puniceibacterium</taxon>
    </lineage>
</organism>
<dbReference type="SUPFAM" id="SSF159888">
    <property type="entry name" value="YdhG-like"/>
    <property type="match status" value="1"/>
</dbReference>
<dbReference type="EMBL" id="FZNN01000023">
    <property type="protein sequence ID" value="SNR77644.1"/>
    <property type="molecule type" value="Genomic_DNA"/>
</dbReference>
<dbReference type="RefSeq" id="WP_089273231.1">
    <property type="nucleotide sequence ID" value="NZ_FZNN01000023.1"/>
</dbReference>
<gene>
    <name evidence="2" type="ORF">SAMN06265370_1235</name>
</gene>
<dbReference type="Proteomes" id="UP000198417">
    <property type="component" value="Unassembled WGS sequence"/>
</dbReference>
<sequence length="125" mass="14507">MLSDANTPSEYIDQLDDDWRREKLQQIRALIKQEAPRLEERIHYKMLGYCVGDTYAFHLNAQRGYVSLYVGNASKVDPDGELLEGLNVGKGCIRFTKSKKVEETRIDEFIARAFDMWRKGEDIDC</sequence>
<dbReference type="AlphaFoldDB" id="A0A238Z432"/>
<evidence type="ECO:0000313" key="3">
    <source>
        <dbReference type="Proteomes" id="UP000198417"/>
    </source>
</evidence>
<evidence type="ECO:0000313" key="2">
    <source>
        <dbReference type="EMBL" id="SNR77644.1"/>
    </source>
</evidence>
<reference evidence="2 3" key="1">
    <citation type="submission" date="2017-06" db="EMBL/GenBank/DDBJ databases">
        <authorList>
            <person name="Kim H.J."/>
            <person name="Triplett B.A."/>
        </authorList>
    </citation>
    <scope>NUCLEOTIDE SEQUENCE [LARGE SCALE GENOMIC DNA]</scope>
    <source>
        <strain evidence="2 3">DSM 29052</strain>
    </source>
</reference>
<name>A0A238Z432_9RHOB</name>
<feature type="domain" description="YdhG-like" evidence="1">
    <location>
        <begin position="20"/>
        <end position="113"/>
    </location>
</feature>
<dbReference type="Pfam" id="PF08818">
    <property type="entry name" value="DUF1801"/>
    <property type="match status" value="1"/>
</dbReference>
<evidence type="ECO:0000259" key="1">
    <source>
        <dbReference type="Pfam" id="PF08818"/>
    </source>
</evidence>
<keyword evidence="3" id="KW-1185">Reference proteome</keyword>
<accession>A0A238Z432</accession>
<dbReference type="OrthoDB" id="9813231at2"/>
<proteinExistence type="predicted"/>